<dbReference type="SUPFAM" id="SSF50965">
    <property type="entry name" value="Galactose oxidase, central domain"/>
    <property type="match status" value="1"/>
</dbReference>
<dbReference type="FunFam" id="1.25.40.420:FF:000001">
    <property type="entry name" value="Kelch-like family member 12"/>
    <property type="match status" value="1"/>
</dbReference>
<name>A0A6J8DL19_MYTCO</name>
<dbReference type="InterPro" id="IPR011333">
    <property type="entry name" value="SKP1/BTB/POZ_sf"/>
</dbReference>
<feature type="domain" description="BTB" evidence="3">
    <location>
        <begin position="73"/>
        <end position="140"/>
    </location>
</feature>
<accession>A0A6J8DL19</accession>
<dbReference type="SMART" id="SM00225">
    <property type="entry name" value="BTB"/>
    <property type="match status" value="1"/>
</dbReference>
<evidence type="ECO:0000256" key="2">
    <source>
        <dbReference type="ARBA" id="ARBA00022737"/>
    </source>
</evidence>
<dbReference type="InterPro" id="IPR011705">
    <property type="entry name" value="BACK"/>
</dbReference>
<dbReference type="PANTHER" id="PTHR45632">
    <property type="entry name" value="LD33804P"/>
    <property type="match status" value="1"/>
</dbReference>
<evidence type="ECO:0000313" key="5">
    <source>
        <dbReference type="Proteomes" id="UP000507470"/>
    </source>
</evidence>
<dbReference type="Gene3D" id="1.25.40.420">
    <property type="match status" value="1"/>
</dbReference>
<keyword evidence="2" id="KW-0677">Repeat</keyword>
<sequence>MASSGDDGTDKSIPVNFVPCMSPRACSSAVSTDSVASVQDSIQPEEEYRYVELSHPAQLLSGLRDLQNRTQFCDVIISVDGQEFPCHKVVLSAFSQYFRAMFGGGLAESQQRKVSLNGVEPAMVQTLIDYGYTSEVVITRQNVQSLLSAANLLEIIPVKEACCLYLEKNMDELNCVGIHCFAELHACSELQQKSKVYILHHFQSVWQHEEFLQLTKVKLVEILSDDDLNIDNEEIVYHAAIRWLDHDVGNRRNGFESVLECVRLPLVSCYFIHDHVESHEVIKCSQACQKLVKEAKDFHLLQDRRAEFFSPRTKVRKSSDKTEVIVAVGGEDDKVVLRSVETYDPNTLSWKPLACLPFAISKHGIVSAGDSYLFLAGGEYPDGSANKSVMRYDPCLDIWTEVASMNIARSELGLVMLDGYMYAIGGWDGNVRLDSVEYYNIETNVWTMILPMKIALTSPACVSLNGMLYVTGGAVLEDGDGIDIVQLFNPRTQTWSEMRSMKIPRSGSGACVLDGKIYVIGGWHASTENTKRVECYDPKTNTWIERCPLHERRYRPGVAVVGGKIYACGGEEGWDRYHDTIECYDPITDSWEIIGEMQTSRSWLSCVSMVIRKDLIGKDRNTTHQCTV</sequence>
<dbReference type="Gene3D" id="3.30.710.10">
    <property type="entry name" value="Potassium Channel Kv1.1, Chain A"/>
    <property type="match status" value="1"/>
</dbReference>
<keyword evidence="5" id="KW-1185">Reference proteome</keyword>
<dbReference type="InterPro" id="IPR006652">
    <property type="entry name" value="Kelch_1"/>
</dbReference>
<dbReference type="SMART" id="SM00875">
    <property type="entry name" value="BACK"/>
    <property type="match status" value="1"/>
</dbReference>
<dbReference type="InterPro" id="IPR000210">
    <property type="entry name" value="BTB/POZ_dom"/>
</dbReference>
<dbReference type="Gene3D" id="2.120.10.80">
    <property type="entry name" value="Kelch-type beta propeller"/>
    <property type="match status" value="2"/>
</dbReference>
<organism evidence="4 5">
    <name type="scientific">Mytilus coruscus</name>
    <name type="common">Sea mussel</name>
    <dbReference type="NCBI Taxonomy" id="42192"/>
    <lineage>
        <taxon>Eukaryota</taxon>
        <taxon>Metazoa</taxon>
        <taxon>Spiralia</taxon>
        <taxon>Lophotrochozoa</taxon>
        <taxon>Mollusca</taxon>
        <taxon>Bivalvia</taxon>
        <taxon>Autobranchia</taxon>
        <taxon>Pteriomorphia</taxon>
        <taxon>Mytilida</taxon>
        <taxon>Mytiloidea</taxon>
        <taxon>Mytilidae</taxon>
        <taxon>Mytilinae</taxon>
        <taxon>Mytilus</taxon>
    </lineage>
</organism>
<dbReference type="PROSITE" id="PS50097">
    <property type="entry name" value="BTB"/>
    <property type="match status" value="1"/>
</dbReference>
<gene>
    <name evidence="4" type="ORF">MCOR_41683</name>
</gene>
<evidence type="ECO:0000313" key="4">
    <source>
        <dbReference type="EMBL" id="CAC5408272.1"/>
    </source>
</evidence>
<dbReference type="SMART" id="SM00612">
    <property type="entry name" value="Kelch"/>
    <property type="match status" value="6"/>
</dbReference>
<dbReference type="Pfam" id="PF07707">
    <property type="entry name" value="BACK"/>
    <property type="match status" value="1"/>
</dbReference>
<evidence type="ECO:0000256" key="1">
    <source>
        <dbReference type="ARBA" id="ARBA00022441"/>
    </source>
</evidence>
<dbReference type="SUPFAM" id="SSF54695">
    <property type="entry name" value="POZ domain"/>
    <property type="match status" value="1"/>
</dbReference>
<dbReference type="Pfam" id="PF24681">
    <property type="entry name" value="Kelch_KLHDC2_KLHL20_DRC7"/>
    <property type="match status" value="1"/>
</dbReference>
<dbReference type="Pfam" id="PF01344">
    <property type="entry name" value="Kelch_1"/>
    <property type="match status" value="3"/>
</dbReference>
<reference evidence="4 5" key="1">
    <citation type="submission" date="2020-06" db="EMBL/GenBank/DDBJ databases">
        <authorList>
            <person name="Li R."/>
            <person name="Bekaert M."/>
        </authorList>
    </citation>
    <scope>NUCLEOTIDE SEQUENCE [LARGE SCALE GENOMIC DNA]</scope>
    <source>
        <strain evidence="5">wild</strain>
    </source>
</reference>
<evidence type="ECO:0000259" key="3">
    <source>
        <dbReference type="PROSITE" id="PS50097"/>
    </source>
</evidence>
<dbReference type="InterPro" id="IPR015915">
    <property type="entry name" value="Kelch-typ_b-propeller"/>
</dbReference>
<dbReference type="Proteomes" id="UP000507470">
    <property type="component" value="Unassembled WGS sequence"/>
</dbReference>
<dbReference type="PANTHER" id="PTHR45632:SF3">
    <property type="entry name" value="KELCH-LIKE PROTEIN 32"/>
    <property type="match status" value="1"/>
</dbReference>
<dbReference type="InterPro" id="IPR011043">
    <property type="entry name" value="Gal_Oxase/kelch_b-propeller"/>
</dbReference>
<dbReference type="PIRSF" id="PIRSF037037">
    <property type="entry name" value="Kelch-like_protein_gigaxonin"/>
    <property type="match status" value="1"/>
</dbReference>
<keyword evidence="1" id="KW-0880">Kelch repeat</keyword>
<dbReference type="InterPro" id="IPR017096">
    <property type="entry name" value="BTB-kelch_protein"/>
</dbReference>
<dbReference type="EMBL" id="CACVKT020007519">
    <property type="protein sequence ID" value="CAC5408272.1"/>
    <property type="molecule type" value="Genomic_DNA"/>
</dbReference>
<protein>
    <submittedName>
        <fullName evidence="4">KLHL20</fullName>
    </submittedName>
</protein>
<dbReference type="AlphaFoldDB" id="A0A6J8DL19"/>
<dbReference type="Pfam" id="PF00651">
    <property type="entry name" value="BTB"/>
    <property type="match status" value="1"/>
</dbReference>
<proteinExistence type="predicted"/>
<dbReference type="OrthoDB" id="45365at2759"/>